<gene>
    <name evidence="1" type="ORF">LCGC14_1905410</name>
</gene>
<sequence>MKSGFSKLMYKGKTVVKEHTPRVWSIINDLNNYYNEDHTFPFRTLSNLARKYHLSHQRIVQIADEFFPDRIKHTPISIPCKNCTQQTKNRAFCSRKCWYTYAQRISTGRICIDCRVPDKKIHSFGLCAACYDRYRYHSSIKGKAAHKRAEDKYLAKPGIRERMRKQQKVYRQSRIT</sequence>
<protein>
    <submittedName>
        <fullName evidence="1">Uncharacterized protein</fullName>
    </submittedName>
</protein>
<proteinExistence type="predicted"/>
<dbReference type="AlphaFoldDB" id="A0A0F9FVB4"/>
<comment type="caution">
    <text evidence="1">The sequence shown here is derived from an EMBL/GenBank/DDBJ whole genome shotgun (WGS) entry which is preliminary data.</text>
</comment>
<reference evidence="1" key="1">
    <citation type="journal article" date="2015" name="Nature">
        <title>Complex archaea that bridge the gap between prokaryotes and eukaryotes.</title>
        <authorList>
            <person name="Spang A."/>
            <person name="Saw J.H."/>
            <person name="Jorgensen S.L."/>
            <person name="Zaremba-Niedzwiedzka K."/>
            <person name="Martijn J."/>
            <person name="Lind A.E."/>
            <person name="van Eijk R."/>
            <person name="Schleper C."/>
            <person name="Guy L."/>
            <person name="Ettema T.J."/>
        </authorList>
    </citation>
    <scope>NUCLEOTIDE SEQUENCE</scope>
</reference>
<accession>A0A0F9FVB4</accession>
<evidence type="ECO:0000313" key="1">
    <source>
        <dbReference type="EMBL" id="KKL90369.1"/>
    </source>
</evidence>
<dbReference type="EMBL" id="LAZR01020025">
    <property type="protein sequence ID" value="KKL90369.1"/>
    <property type="molecule type" value="Genomic_DNA"/>
</dbReference>
<organism evidence="1">
    <name type="scientific">marine sediment metagenome</name>
    <dbReference type="NCBI Taxonomy" id="412755"/>
    <lineage>
        <taxon>unclassified sequences</taxon>
        <taxon>metagenomes</taxon>
        <taxon>ecological metagenomes</taxon>
    </lineage>
</organism>
<name>A0A0F9FVB4_9ZZZZ</name>